<sequence length="202" mass="21753">MEDVCAAKARPRDRIVDTACELFRKHGLRGIGVDAIAEAAGTNKMTLYRHFGSKDVLIVECLRGVAARAEAMWVELEAEHPGNPLAQLHAWVQRGAECALTDGRGCDLANAAIELPEGDHPARRVIEGFKTAQRDRLAGLCRKAGIRQADLLADALSLLLEGARVSRQSVGPEGPSARFVRVGEAVITSFARTPERAPEPVA</sequence>
<accession>A0ABU0JB54</accession>
<evidence type="ECO:0000256" key="2">
    <source>
        <dbReference type="ARBA" id="ARBA00023125"/>
    </source>
</evidence>
<feature type="DNA-binding region" description="H-T-H motif" evidence="4">
    <location>
        <begin position="32"/>
        <end position="51"/>
    </location>
</feature>
<keyword evidence="1" id="KW-0805">Transcription regulation</keyword>
<dbReference type="SUPFAM" id="SSF46689">
    <property type="entry name" value="Homeodomain-like"/>
    <property type="match status" value="1"/>
</dbReference>
<dbReference type="InterPro" id="IPR001647">
    <property type="entry name" value="HTH_TetR"/>
</dbReference>
<organism evidence="6 7">
    <name type="scientific">Labrys wisconsinensis</name>
    <dbReference type="NCBI Taxonomy" id="425677"/>
    <lineage>
        <taxon>Bacteria</taxon>
        <taxon>Pseudomonadati</taxon>
        <taxon>Pseudomonadota</taxon>
        <taxon>Alphaproteobacteria</taxon>
        <taxon>Hyphomicrobiales</taxon>
        <taxon>Xanthobacteraceae</taxon>
        <taxon>Labrys</taxon>
    </lineage>
</organism>
<dbReference type="Proteomes" id="UP001242480">
    <property type="component" value="Unassembled WGS sequence"/>
</dbReference>
<dbReference type="EMBL" id="JAUSVX010000009">
    <property type="protein sequence ID" value="MDQ0471506.1"/>
    <property type="molecule type" value="Genomic_DNA"/>
</dbReference>
<reference evidence="6 7" key="1">
    <citation type="submission" date="2023-07" db="EMBL/GenBank/DDBJ databases">
        <title>Genomic Encyclopedia of Type Strains, Phase IV (KMG-IV): sequencing the most valuable type-strain genomes for metagenomic binning, comparative biology and taxonomic classification.</title>
        <authorList>
            <person name="Goeker M."/>
        </authorList>
    </citation>
    <scope>NUCLEOTIDE SEQUENCE [LARGE SCALE GENOMIC DNA]</scope>
    <source>
        <strain evidence="6 7">DSM 19619</strain>
    </source>
</reference>
<evidence type="ECO:0000259" key="5">
    <source>
        <dbReference type="PROSITE" id="PS50977"/>
    </source>
</evidence>
<comment type="caution">
    <text evidence="6">The sequence shown here is derived from an EMBL/GenBank/DDBJ whole genome shotgun (WGS) entry which is preliminary data.</text>
</comment>
<proteinExistence type="predicted"/>
<evidence type="ECO:0000313" key="6">
    <source>
        <dbReference type="EMBL" id="MDQ0471506.1"/>
    </source>
</evidence>
<dbReference type="InterPro" id="IPR036271">
    <property type="entry name" value="Tet_transcr_reg_TetR-rel_C_sf"/>
</dbReference>
<name>A0ABU0JB54_9HYPH</name>
<dbReference type="RefSeq" id="WP_307276777.1">
    <property type="nucleotide sequence ID" value="NZ_JAUSVX010000009.1"/>
</dbReference>
<feature type="domain" description="HTH tetR-type" evidence="5">
    <location>
        <begin position="9"/>
        <end position="69"/>
    </location>
</feature>
<dbReference type="InterPro" id="IPR009057">
    <property type="entry name" value="Homeodomain-like_sf"/>
</dbReference>
<dbReference type="PRINTS" id="PR00455">
    <property type="entry name" value="HTHTETR"/>
</dbReference>
<evidence type="ECO:0000256" key="4">
    <source>
        <dbReference type="PROSITE-ProRule" id="PRU00335"/>
    </source>
</evidence>
<evidence type="ECO:0000313" key="7">
    <source>
        <dbReference type="Proteomes" id="UP001242480"/>
    </source>
</evidence>
<dbReference type="PANTHER" id="PTHR47506:SF7">
    <property type="entry name" value="TRANSCRIPTIONAL REGULATORY PROTEIN"/>
    <property type="match status" value="1"/>
</dbReference>
<dbReference type="PANTHER" id="PTHR47506">
    <property type="entry name" value="TRANSCRIPTIONAL REGULATORY PROTEIN"/>
    <property type="match status" value="1"/>
</dbReference>
<keyword evidence="3" id="KW-0804">Transcription</keyword>
<dbReference type="Pfam" id="PF00440">
    <property type="entry name" value="TetR_N"/>
    <property type="match status" value="1"/>
</dbReference>
<gene>
    <name evidence="6" type="ORF">QO011_004531</name>
</gene>
<protein>
    <submittedName>
        <fullName evidence="6">AcrR family transcriptional regulator</fullName>
    </submittedName>
</protein>
<keyword evidence="7" id="KW-1185">Reference proteome</keyword>
<evidence type="ECO:0000256" key="3">
    <source>
        <dbReference type="ARBA" id="ARBA00023163"/>
    </source>
</evidence>
<keyword evidence="2 4" id="KW-0238">DNA-binding</keyword>
<dbReference type="SUPFAM" id="SSF48498">
    <property type="entry name" value="Tetracyclin repressor-like, C-terminal domain"/>
    <property type="match status" value="1"/>
</dbReference>
<evidence type="ECO:0000256" key="1">
    <source>
        <dbReference type="ARBA" id="ARBA00023015"/>
    </source>
</evidence>
<dbReference type="Gene3D" id="1.10.357.10">
    <property type="entry name" value="Tetracycline Repressor, domain 2"/>
    <property type="match status" value="1"/>
</dbReference>
<dbReference type="PROSITE" id="PS50977">
    <property type="entry name" value="HTH_TETR_2"/>
    <property type="match status" value="1"/>
</dbReference>